<comment type="catalytic activity">
    <reaction evidence="11">
        <text>a tRNA precursor + 2 CTP + ATP = a tRNA with a 3' CCA end + 3 diphosphate</text>
        <dbReference type="Rhea" id="RHEA:14433"/>
        <dbReference type="Rhea" id="RHEA-COMP:10465"/>
        <dbReference type="Rhea" id="RHEA-COMP:10468"/>
        <dbReference type="ChEBI" id="CHEBI:30616"/>
        <dbReference type="ChEBI" id="CHEBI:33019"/>
        <dbReference type="ChEBI" id="CHEBI:37563"/>
        <dbReference type="ChEBI" id="CHEBI:74896"/>
        <dbReference type="ChEBI" id="CHEBI:83071"/>
        <dbReference type="EC" id="2.7.7.72"/>
    </reaction>
</comment>
<evidence type="ECO:0000256" key="4">
    <source>
        <dbReference type="ARBA" id="ARBA00022695"/>
    </source>
</evidence>
<feature type="binding site" evidence="11">
    <location>
        <position position="140"/>
    </location>
    <ligand>
        <name>CTP</name>
        <dbReference type="ChEBI" id="CHEBI:37563"/>
    </ligand>
</feature>
<sequence length="376" mass="42192">MQTYLVGGAVRDELLGLEVKDRDWVVVGATPDDMLKRGFKQVGADFPVFLHPASREEYALARTERKQGHGYHGFSVYSAPDVTLEDDLKRRDLTINAMAKSEQGQIVDPFHGQQDIDRRLLRHVSAAFTEDPLRILRTARFAARFRPLGFQVCEETMSLMRRMVADGEVEHLVPERVWQEVQRALHEQEPGIFFEVLRDCGALASLMPELTPDSRFEQAMAALRCIHRELGSTEERVAALMSPLPKQECERRMAALKAPNDCQNLARLVAEFIPAIDNPDATSTGTITAENLLSLLDVADLWRRPERFVSLLKVLACALPQPERPIVQRLEQAADAASGVEPKALMAQGFKGKALGEAIRHERLRRIEQALSHSST</sequence>
<feature type="binding site" evidence="11">
    <location>
        <position position="23"/>
    </location>
    <ligand>
        <name>Mg(2+)</name>
        <dbReference type="ChEBI" id="CHEBI:18420"/>
    </ligand>
</feature>
<comment type="caution">
    <text evidence="14">The sequence shown here is derived from an EMBL/GenBank/DDBJ whole genome shotgun (WGS) entry which is preliminary data.</text>
</comment>
<keyword evidence="10 11" id="KW-0694">RNA-binding</keyword>
<dbReference type="InterPro" id="IPR002646">
    <property type="entry name" value="PolA_pol_head_dom"/>
</dbReference>
<feature type="binding site" evidence="11">
    <location>
        <position position="91"/>
    </location>
    <ligand>
        <name>CTP</name>
        <dbReference type="ChEBI" id="CHEBI:37563"/>
    </ligand>
</feature>
<feature type="binding site" evidence="11">
    <location>
        <position position="137"/>
    </location>
    <ligand>
        <name>ATP</name>
        <dbReference type="ChEBI" id="CHEBI:30616"/>
    </ligand>
</feature>
<feature type="domain" description="Poly A polymerase head" evidence="12">
    <location>
        <begin position="3"/>
        <end position="122"/>
    </location>
</feature>
<evidence type="ECO:0000256" key="6">
    <source>
        <dbReference type="ARBA" id="ARBA00022741"/>
    </source>
</evidence>
<keyword evidence="6 11" id="KW-0547">Nucleotide-binding</keyword>
<dbReference type="CDD" id="cd05398">
    <property type="entry name" value="NT_ClassII-CCAase"/>
    <property type="match status" value="1"/>
</dbReference>
<dbReference type="InterPro" id="IPR043519">
    <property type="entry name" value="NT_sf"/>
</dbReference>
<dbReference type="PANTHER" id="PTHR47545:SF1">
    <property type="entry name" value="MULTIFUNCTIONAL CCA PROTEIN"/>
    <property type="match status" value="1"/>
</dbReference>
<evidence type="ECO:0000256" key="3">
    <source>
        <dbReference type="ARBA" id="ARBA00022694"/>
    </source>
</evidence>
<accession>A0ABT7H9W4</accession>
<evidence type="ECO:0000313" key="15">
    <source>
        <dbReference type="Proteomes" id="UP001223547"/>
    </source>
</evidence>
<feature type="binding site" evidence="11">
    <location>
        <position position="21"/>
    </location>
    <ligand>
        <name>Mg(2+)</name>
        <dbReference type="ChEBI" id="CHEBI:18420"/>
    </ligand>
</feature>
<dbReference type="InterPro" id="IPR032828">
    <property type="entry name" value="PolyA_RNA-bd"/>
</dbReference>
<comment type="function">
    <text evidence="11">Catalyzes the addition and repair of the essential 3'-terminal CCA sequence in tRNAs without using a nucleic acid template. Adds these three nucleotides in the order of C, C, and A to the tRNA nucleotide-73, using CTP and ATP as substrates and producing inorganic pyrophosphate. tRNA 3'-terminal CCA addition is required both for tRNA processing and repair. Also involved in tRNA surveillance by mediating tandem CCA addition to generate a CCACCA at the 3' terminus of unstable tRNAs. While stable tRNAs receive only 3'-terminal CCA, unstable tRNAs are marked with CCACCA and rapidly degraded.</text>
</comment>
<evidence type="ECO:0000256" key="9">
    <source>
        <dbReference type="ARBA" id="ARBA00022842"/>
    </source>
</evidence>
<dbReference type="InterPro" id="IPR012006">
    <property type="entry name" value="CCA_bact"/>
</dbReference>
<keyword evidence="7 11" id="KW-0692">RNA repair</keyword>
<keyword evidence="5 11" id="KW-0479">Metal-binding</keyword>
<feature type="binding site" evidence="11">
    <location>
        <position position="137"/>
    </location>
    <ligand>
        <name>CTP</name>
        <dbReference type="ChEBI" id="CHEBI:37563"/>
    </ligand>
</feature>
<keyword evidence="8 11" id="KW-0067">ATP-binding</keyword>
<dbReference type="Gene3D" id="1.10.3090.10">
    <property type="entry name" value="cca-adding enzyme, domain 2"/>
    <property type="match status" value="1"/>
</dbReference>
<keyword evidence="4 11" id="KW-0548">Nucleotidyltransferase</keyword>
<organism evidence="14 15">
    <name type="scientific">Marinobacter albus</name>
    <dbReference type="NCBI Taxonomy" id="3030833"/>
    <lineage>
        <taxon>Bacteria</taxon>
        <taxon>Pseudomonadati</taxon>
        <taxon>Pseudomonadota</taxon>
        <taxon>Gammaproteobacteria</taxon>
        <taxon>Pseudomonadales</taxon>
        <taxon>Marinobacteraceae</taxon>
        <taxon>Marinobacter</taxon>
    </lineage>
</organism>
<dbReference type="EC" id="2.7.7.72" evidence="11"/>
<keyword evidence="3 11" id="KW-0819">tRNA processing</keyword>
<evidence type="ECO:0000256" key="5">
    <source>
        <dbReference type="ARBA" id="ARBA00022723"/>
    </source>
</evidence>
<evidence type="ECO:0000256" key="8">
    <source>
        <dbReference type="ARBA" id="ARBA00022840"/>
    </source>
</evidence>
<dbReference type="Pfam" id="PF12627">
    <property type="entry name" value="PolyA_pol_RNAbd"/>
    <property type="match status" value="1"/>
</dbReference>
<dbReference type="SUPFAM" id="SSF81301">
    <property type="entry name" value="Nucleotidyltransferase"/>
    <property type="match status" value="1"/>
</dbReference>
<keyword evidence="2 11" id="KW-0808">Transferase</keyword>
<evidence type="ECO:0000256" key="1">
    <source>
        <dbReference type="ARBA" id="ARBA00001946"/>
    </source>
</evidence>
<comment type="miscellaneous">
    <text evidence="11">A single active site specifically recognizes both ATP and CTP and is responsible for their addition.</text>
</comment>
<comment type="catalytic activity">
    <reaction evidence="11">
        <text>a tRNA with a 3' CCA end + 2 CTP + ATP = a tRNA with a 3' CCACCA end + 3 diphosphate</text>
        <dbReference type="Rhea" id="RHEA:76235"/>
        <dbReference type="Rhea" id="RHEA-COMP:10468"/>
        <dbReference type="Rhea" id="RHEA-COMP:18655"/>
        <dbReference type="ChEBI" id="CHEBI:30616"/>
        <dbReference type="ChEBI" id="CHEBI:33019"/>
        <dbReference type="ChEBI" id="CHEBI:37563"/>
        <dbReference type="ChEBI" id="CHEBI:83071"/>
        <dbReference type="ChEBI" id="CHEBI:195187"/>
    </reaction>
</comment>
<dbReference type="GO" id="GO:0016740">
    <property type="term" value="F:transferase activity"/>
    <property type="evidence" value="ECO:0007669"/>
    <property type="project" value="UniProtKB-KW"/>
</dbReference>
<comment type="similarity">
    <text evidence="11">Belongs to the tRNA nucleotidyltransferase/poly(A) polymerase family. Bacterial CCA-adding enzyme type 2 subfamily.</text>
</comment>
<gene>
    <name evidence="11" type="primary">cca</name>
    <name evidence="14" type="ORF">QQF73_03540</name>
</gene>
<evidence type="ECO:0000256" key="2">
    <source>
        <dbReference type="ARBA" id="ARBA00022679"/>
    </source>
</evidence>
<dbReference type="PIRSF" id="PIRSF000813">
    <property type="entry name" value="CCA_bact"/>
    <property type="match status" value="1"/>
</dbReference>
<feature type="binding site" evidence="11">
    <location>
        <position position="8"/>
    </location>
    <ligand>
        <name>CTP</name>
        <dbReference type="ChEBI" id="CHEBI:37563"/>
    </ligand>
</feature>
<feature type="binding site" evidence="11">
    <location>
        <position position="91"/>
    </location>
    <ligand>
        <name>ATP</name>
        <dbReference type="ChEBI" id="CHEBI:30616"/>
    </ligand>
</feature>
<dbReference type="SUPFAM" id="SSF81891">
    <property type="entry name" value="Poly A polymerase C-terminal region-like"/>
    <property type="match status" value="1"/>
</dbReference>
<evidence type="ECO:0000256" key="11">
    <source>
        <dbReference type="HAMAP-Rule" id="MF_01262"/>
    </source>
</evidence>
<dbReference type="PANTHER" id="PTHR47545">
    <property type="entry name" value="MULTIFUNCTIONAL CCA PROTEIN"/>
    <property type="match status" value="1"/>
</dbReference>
<proteinExistence type="inferred from homology"/>
<reference evidence="14 15" key="1">
    <citation type="submission" date="2023-05" db="EMBL/GenBank/DDBJ databases">
        <title>Marinobacter albus sp. nov., a marine bacterium isolated from sand in a coastal intertidal zone of huludao.</title>
        <authorList>
            <person name="Deng T."/>
        </authorList>
    </citation>
    <scope>NUCLEOTIDE SEQUENCE [LARGE SCALE GENOMIC DNA]</scope>
    <source>
        <strain evidence="14 15">M216</strain>
    </source>
</reference>
<feature type="binding site" evidence="11">
    <location>
        <position position="11"/>
    </location>
    <ligand>
        <name>CTP</name>
        <dbReference type="ChEBI" id="CHEBI:37563"/>
    </ligand>
</feature>
<evidence type="ECO:0000259" key="12">
    <source>
        <dbReference type="Pfam" id="PF01743"/>
    </source>
</evidence>
<evidence type="ECO:0000256" key="10">
    <source>
        <dbReference type="ARBA" id="ARBA00022884"/>
    </source>
</evidence>
<evidence type="ECO:0000313" key="14">
    <source>
        <dbReference type="EMBL" id="MDK9556685.1"/>
    </source>
</evidence>
<dbReference type="RefSeq" id="WP_285367247.1">
    <property type="nucleotide sequence ID" value="NZ_JASSQD010000001.1"/>
</dbReference>
<dbReference type="InterPro" id="IPR050124">
    <property type="entry name" value="tRNA_CCA-adding_enzyme"/>
</dbReference>
<dbReference type="Gene3D" id="3.30.460.10">
    <property type="entry name" value="Beta Polymerase, domain 2"/>
    <property type="match status" value="1"/>
</dbReference>
<evidence type="ECO:0000259" key="13">
    <source>
        <dbReference type="Pfam" id="PF12627"/>
    </source>
</evidence>
<feature type="binding site" evidence="11">
    <location>
        <position position="8"/>
    </location>
    <ligand>
        <name>ATP</name>
        <dbReference type="ChEBI" id="CHEBI:30616"/>
    </ligand>
</feature>
<feature type="binding site" evidence="11">
    <location>
        <position position="140"/>
    </location>
    <ligand>
        <name>ATP</name>
        <dbReference type="ChEBI" id="CHEBI:30616"/>
    </ligand>
</feature>
<feature type="binding site" evidence="11">
    <location>
        <position position="11"/>
    </location>
    <ligand>
        <name>ATP</name>
        <dbReference type="ChEBI" id="CHEBI:30616"/>
    </ligand>
</feature>
<dbReference type="EMBL" id="JASSQD010000001">
    <property type="protein sequence ID" value="MDK9556685.1"/>
    <property type="molecule type" value="Genomic_DNA"/>
</dbReference>
<keyword evidence="9 11" id="KW-0460">Magnesium</keyword>
<dbReference type="Pfam" id="PF01743">
    <property type="entry name" value="PolyA_pol"/>
    <property type="match status" value="1"/>
</dbReference>
<evidence type="ECO:0000256" key="7">
    <source>
        <dbReference type="ARBA" id="ARBA00022800"/>
    </source>
</evidence>
<keyword evidence="15" id="KW-1185">Reference proteome</keyword>
<protein>
    <recommendedName>
        <fullName evidence="11">CCA-adding enzyme</fullName>
        <ecNumber evidence="11">2.7.7.72</ecNumber>
    </recommendedName>
    <alternativeName>
        <fullName evidence="11">CCA tRNA nucleotidyltransferase</fullName>
    </alternativeName>
    <alternativeName>
        <fullName evidence="11">tRNA CCA-pyrophosphorylase</fullName>
    </alternativeName>
    <alternativeName>
        <fullName evidence="11">tRNA adenylyl-/cytidylyl- transferase</fullName>
    </alternativeName>
    <alternativeName>
        <fullName evidence="11">tRNA nucleotidyltransferase</fullName>
    </alternativeName>
    <alternativeName>
        <fullName evidence="11">tRNA-NT</fullName>
    </alternativeName>
</protein>
<dbReference type="Proteomes" id="UP001223547">
    <property type="component" value="Unassembled WGS sequence"/>
</dbReference>
<comment type="cofactor">
    <cofactor evidence="1 11">
        <name>Mg(2+)</name>
        <dbReference type="ChEBI" id="CHEBI:18420"/>
    </cofactor>
</comment>
<dbReference type="HAMAP" id="MF_01262">
    <property type="entry name" value="CCA_bact_type2"/>
    <property type="match status" value="1"/>
</dbReference>
<feature type="domain" description="tRNA nucleotidyltransferase/poly(A) polymerase RNA and SrmB- binding" evidence="13">
    <location>
        <begin position="149"/>
        <end position="212"/>
    </location>
</feature>
<name>A0ABT7H9W4_9GAMM</name>